<dbReference type="Pfam" id="PF02481">
    <property type="entry name" value="DNA_processg_A"/>
    <property type="match status" value="1"/>
</dbReference>
<gene>
    <name evidence="4" type="ORF">BN788_01130</name>
</gene>
<comment type="caution">
    <text evidence="4">The sequence shown here is derived from an EMBL/GenBank/DDBJ whole genome shotgun (WGS) entry which is preliminary data.</text>
</comment>
<feature type="domain" description="DprA winged helix" evidence="3">
    <location>
        <begin position="449"/>
        <end position="505"/>
    </location>
</feature>
<evidence type="ECO:0000313" key="5">
    <source>
        <dbReference type="Proteomes" id="UP000018142"/>
    </source>
</evidence>
<sequence>MEYYIYLLQIFGGGNPKIHEVIKAYGNARLAYEHISSGDMSHIPSNRHEYVRRASLERSKVIMDYCAGNNIGIVTIDDRNYPEQLKNIYNPPVLLFTAGDINCLQGKLAVSIVGPRKPFGNAIRLAENICYNLARSDIVLVSGFALGIDRIAHNNSIRHHKPTVAVLACGITIDYPNNPFGLRKNIIDNGGLILSELLPDTPCNSDYFKFRNRIISGLSKGTVVIGGYNGSGSLITANHAFEQDREVFFTIPDDTLDKKYSRVIRFLRDGAHSVYDFYDIINEFYPTYRDRIDDTYLDKEQLTSFVMHEDVRETPPAEDLPTVCEAKEPEPAKKDEKKPLPKVKAADAPRFKITGVKDKEKEIDYFRVTPENVLKKRKKAGKPATLNDTAVKERIPIIAPIAETDNTDVSKAEQVTDTKEKQSGQIAEVVENASEAAENASEAAGNASEAAENASGAAEILGIIANSDGVTLDTLLSACSLSFGELSEILADLEISGAVSCGAGGIYTVKKER</sequence>
<dbReference type="PANTHER" id="PTHR43022">
    <property type="entry name" value="PROTEIN SMF"/>
    <property type="match status" value="1"/>
</dbReference>
<protein>
    <submittedName>
        <fullName evidence="4">Predicted Rossmann fold nucleotide-binding protein involved in DNA uptake</fullName>
    </submittedName>
</protein>
<dbReference type="Pfam" id="PF17782">
    <property type="entry name" value="WHD_DprA"/>
    <property type="match status" value="1"/>
</dbReference>
<dbReference type="GO" id="GO:0009294">
    <property type="term" value="P:DNA-mediated transformation"/>
    <property type="evidence" value="ECO:0007669"/>
    <property type="project" value="InterPro"/>
</dbReference>
<dbReference type="Proteomes" id="UP000018142">
    <property type="component" value="Unassembled WGS sequence"/>
</dbReference>
<feature type="domain" description="Smf/DprA SLOG" evidence="2">
    <location>
        <begin position="73"/>
        <end position="284"/>
    </location>
</feature>
<comment type="similarity">
    <text evidence="1">Belongs to the DprA/Smf family.</text>
</comment>
<evidence type="ECO:0000259" key="2">
    <source>
        <dbReference type="Pfam" id="PF02481"/>
    </source>
</evidence>
<dbReference type="AlphaFoldDB" id="R6R328"/>
<dbReference type="EMBL" id="CBFJ010000007">
    <property type="protein sequence ID" value="CDC43308.1"/>
    <property type="molecule type" value="Genomic_DNA"/>
</dbReference>
<dbReference type="SUPFAM" id="SSF102405">
    <property type="entry name" value="MCP/YpsA-like"/>
    <property type="match status" value="1"/>
</dbReference>
<evidence type="ECO:0000256" key="1">
    <source>
        <dbReference type="ARBA" id="ARBA00006525"/>
    </source>
</evidence>
<dbReference type="InterPro" id="IPR036388">
    <property type="entry name" value="WH-like_DNA-bd_sf"/>
</dbReference>
<reference evidence="4" key="1">
    <citation type="submission" date="2012-11" db="EMBL/GenBank/DDBJ databases">
        <title>Dependencies among metagenomic species, viruses, plasmids and units of genetic variation.</title>
        <authorList>
            <person name="Nielsen H.B."/>
            <person name="Almeida M."/>
            <person name="Juncker A.S."/>
            <person name="Rasmussen S."/>
            <person name="Li J."/>
            <person name="Sunagawa S."/>
            <person name="Plichta D."/>
            <person name="Gautier L."/>
            <person name="Le Chatelier E."/>
            <person name="Peletier E."/>
            <person name="Bonde I."/>
            <person name="Nielsen T."/>
            <person name="Manichanh C."/>
            <person name="Arumugam M."/>
            <person name="Batto J."/>
            <person name="Santos M.B.Q.D."/>
            <person name="Blom N."/>
            <person name="Borruel N."/>
            <person name="Burgdorf K.S."/>
            <person name="Boumezbeur F."/>
            <person name="Casellas F."/>
            <person name="Dore J."/>
            <person name="Guarner F."/>
            <person name="Hansen T."/>
            <person name="Hildebrand F."/>
            <person name="Kaas R.S."/>
            <person name="Kennedy S."/>
            <person name="Kristiansen K."/>
            <person name="Kultima J.R."/>
            <person name="Leonard P."/>
            <person name="Levenez F."/>
            <person name="Lund O."/>
            <person name="Moumen B."/>
            <person name="Le Paslier D."/>
            <person name="Pons N."/>
            <person name="Pedersen O."/>
            <person name="Prifti E."/>
            <person name="Qin J."/>
            <person name="Raes J."/>
            <person name="Tap J."/>
            <person name="Tims S."/>
            <person name="Ussery D.W."/>
            <person name="Yamada T."/>
            <person name="MetaHit consortium"/>
            <person name="Renault P."/>
            <person name="Sicheritz-Ponten T."/>
            <person name="Bork P."/>
            <person name="Wang J."/>
            <person name="Brunak S."/>
            <person name="Ehrlich S.D."/>
        </authorList>
    </citation>
    <scope>NUCLEOTIDE SEQUENCE [LARGE SCALE GENOMIC DNA]</scope>
</reference>
<dbReference type="InterPro" id="IPR041614">
    <property type="entry name" value="DprA_WH"/>
</dbReference>
<evidence type="ECO:0000259" key="3">
    <source>
        <dbReference type="Pfam" id="PF17782"/>
    </source>
</evidence>
<dbReference type="Gene3D" id="3.40.50.450">
    <property type="match status" value="1"/>
</dbReference>
<dbReference type="InterPro" id="IPR057666">
    <property type="entry name" value="DrpA_SLOG"/>
</dbReference>
<accession>R6R328</accession>
<name>R6R328_9FIRM</name>
<dbReference type="Gene3D" id="1.10.10.10">
    <property type="entry name" value="Winged helix-like DNA-binding domain superfamily/Winged helix DNA-binding domain"/>
    <property type="match status" value="1"/>
</dbReference>
<organism evidence="4 5">
    <name type="scientific">[Eubacterium] siraeum CAG:80</name>
    <dbReference type="NCBI Taxonomy" id="1263080"/>
    <lineage>
        <taxon>Bacteria</taxon>
        <taxon>Bacillati</taxon>
        <taxon>Bacillota</taxon>
        <taxon>Clostridia</taxon>
        <taxon>Eubacteriales</taxon>
        <taxon>Oscillospiraceae</taxon>
        <taxon>Oscillospiraceae incertae sedis</taxon>
    </lineage>
</organism>
<dbReference type="InterPro" id="IPR003488">
    <property type="entry name" value="DprA"/>
</dbReference>
<proteinExistence type="inferred from homology"/>
<evidence type="ECO:0000313" key="4">
    <source>
        <dbReference type="EMBL" id="CDC43308.1"/>
    </source>
</evidence>
<dbReference type="PANTHER" id="PTHR43022:SF1">
    <property type="entry name" value="PROTEIN SMF"/>
    <property type="match status" value="1"/>
</dbReference>